<dbReference type="InterPro" id="IPR000253">
    <property type="entry name" value="FHA_dom"/>
</dbReference>
<comment type="caution">
    <text evidence="2">The sequence shown here is derived from an EMBL/GenBank/DDBJ whole genome shotgun (WGS) entry which is preliminary data.</text>
</comment>
<accession>A0ABP9X1B8</accession>
<dbReference type="Gene3D" id="2.60.200.20">
    <property type="match status" value="1"/>
</dbReference>
<dbReference type="Proteomes" id="UP001428290">
    <property type="component" value="Unassembled WGS sequence"/>
</dbReference>
<dbReference type="Pfam" id="PF00498">
    <property type="entry name" value="FHA"/>
    <property type="match status" value="1"/>
</dbReference>
<evidence type="ECO:0000259" key="1">
    <source>
        <dbReference type="PROSITE" id="PS50006"/>
    </source>
</evidence>
<gene>
    <name evidence="2" type="ORF">Hgul01_03022</name>
</gene>
<sequence length="299" mass="30318">MIACPVCNATNQTGALFCEMCGHRLPTVAAAVTPPRPVAGGVQCPTCKHIATPGEAFCDECGTPLNVGVAAAPAAVPVAPAPVAPSVQPAPQPSYPAPQPIANPAPSCPSCRAAVIPGEAFCDNCGASLLAGAPAAVPAARPVAPTPVQPNYAPPVQAAPVVPAAPVYTPPAPVVPTPPVAVPVAPAAVGIQSLAGFVLVTAAGTRINLPAKAEIVVGREDAVSNNYPDVDLNPHNGLADGVGRRHARIFVRAGVVQLEDLDSTNGTTVNKQRLQARQVVNLNVGDEIRLGRCVLQWQR</sequence>
<dbReference type="RefSeq" id="WP_345722829.1">
    <property type="nucleotide sequence ID" value="NZ_BAABRU010000010.1"/>
</dbReference>
<dbReference type="Pfam" id="PF12773">
    <property type="entry name" value="DZR"/>
    <property type="match status" value="1"/>
</dbReference>
<name>A0ABP9X1B8_9CHLR</name>
<dbReference type="InterPro" id="IPR025874">
    <property type="entry name" value="DZR"/>
</dbReference>
<organism evidence="2 3">
    <name type="scientific">Herpetosiphon gulosus</name>
    <dbReference type="NCBI Taxonomy" id="1973496"/>
    <lineage>
        <taxon>Bacteria</taxon>
        <taxon>Bacillati</taxon>
        <taxon>Chloroflexota</taxon>
        <taxon>Chloroflexia</taxon>
        <taxon>Herpetosiphonales</taxon>
        <taxon>Herpetosiphonaceae</taxon>
        <taxon>Herpetosiphon</taxon>
    </lineage>
</organism>
<dbReference type="PROSITE" id="PS50006">
    <property type="entry name" value="FHA_DOMAIN"/>
    <property type="match status" value="1"/>
</dbReference>
<dbReference type="SMART" id="SM00240">
    <property type="entry name" value="FHA"/>
    <property type="match status" value="1"/>
</dbReference>
<dbReference type="SUPFAM" id="SSF49879">
    <property type="entry name" value="SMAD/FHA domain"/>
    <property type="match status" value="1"/>
</dbReference>
<feature type="domain" description="FHA" evidence="1">
    <location>
        <begin position="215"/>
        <end position="274"/>
    </location>
</feature>
<dbReference type="CDD" id="cd00060">
    <property type="entry name" value="FHA"/>
    <property type="match status" value="1"/>
</dbReference>
<dbReference type="InterPro" id="IPR008984">
    <property type="entry name" value="SMAD_FHA_dom_sf"/>
</dbReference>
<protein>
    <recommendedName>
        <fullName evidence="1">FHA domain-containing protein</fullName>
    </recommendedName>
</protein>
<dbReference type="PANTHER" id="PTHR23308">
    <property type="entry name" value="NUCLEAR INHIBITOR OF PROTEIN PHOSPHATASE-1"/>
    <property type="match status" value="1"/>
</dbReference>
<evidence type="ECO:0000313" key="3">
    <source>
        <dbReference type="Proteomes" id="UP001428290"/>
    </source>
</evidence>
<evidence type="ECO:0000313" key="2">
    <source>
        <dbReference type="EMBL" id="GAA5529216.1"/>
    </source>
</evidence>
<dbReference type="InterPro" id="IPR050923">
    <property type="entry name" value="Cell_Proc_Reg/RNA_Proc"/>
</dbReference>
<proteinExistence type="predicted"/>
<keyword evidence="3" id="KW-1185">Reference proteome</keyword>
<dbReference type="EMBL" id="BAABRU010000010">
    <property type="protein sequence ID" value="GAA5529216.1"/>
    <property type="molecule type" value="Genomic_DNA"/>
</dbReference>
<reference evidence="2 3" key="1">
    <citation type="submission" date="2024-02" db="EMBL/GenBank/DDBJ databases">
        <title>Herpetosiphon gulosus NBRC 112829.</title>
        <authorList>
            <person name="Ichikawa N."/>
            <person name="Katano-Makiyama Y."/>
            <person name="Hidaka K."/>
        </authorList>
    </citation>
    <scope>NUCLEOTIDE SEQUENCE [LARGE SCALE GENOMIC DNA]</scope>
    <source>
        <strain evidence="2 3">NBRC 112829</strain>
    </source>
</reference>